<keyword evidence="11 17" id="KW-0472">Membrane</keyword>
<comment type="similarity">
    <text evidence="2">Belongs to the cytochrome c oxidase bacterial subunit 4 family.</text>
</comment>
<evidence type="ECO:0000256" key="14">
    <source>
        <dbReference type="ARBA" id="ARBA00030211"/>
    </source>
</evidence>
<evidence type="ECO:0000256" key="17">
    <source>
        <dbReference type="SAM" id="Phobius"/>
    </source>
</evidence>
<keyword evidence="5" id="KW-0813">Transport</keyword>
<evidence type="ECO:0000256" key="2">
    <source>
        <dbReference type="ARBA" id="ARBA00008079"/>
    </source>
</evidence>
<name>A0ABV6RLS3_9GAMM</name>
<keyword evidence="7 17" id="KW-0812">Transmembrane</keyword>
<dbReference type="InterPro" id="IPR014210">
    <property type="entry name" value="Cyt_o_ubiqinol_oxidase_su4"/>
</dbReference>
<evidence type="ECO:0000256" key="9">
    <source>
        <dbReference type="ARBA" id="ARBA00022989"/>
    </source>
</evidence>
<comment type="caution">
    <text evidence="18">The sequence shown here is derived from an EMBL/GenBank/DDBJ whole genome shotgun (WGS) entry which is preliminary data.</text>
</comment>
<organism evidence="18 19">
    <name type="scientific">Lysobacter korlensis</name>
    <dbReference type="NCBI Taxonomy" id="553636"/>
    <lineage>
        <taxon>Bacteria</taxon>
        <taxon>Pseudomonadati</taxon>
        <taxon>Pseudomonadota</taxon>
        <taxon>Gammaproteobacteria</taxon>
        <taxon>Lysobacterales</taxon>
        <taxon>Lysobacteraceae</taxon>
        <taxon>Lysobacter</taxon>
    </lineage>
</organism>
<feature type="transmembrane region" description="Helical" evidence="17">
    <location>
        <begin position="32"/>
        <end position="54"/>
    </location>
</feature>
<dbReference type="NCBIfam" id="TIGR02847">
    <property type="entry name" value="CyoD"/>
    <property type="match status" value="1"/>
</dbReference>
<feature type="transmembrane region" description="Helical" evidence="17">
    <location>
        <begin position="93"/>
        <end position="114"/>
    </location>
</feature>
<evidence type="ECO:0000256" key="12">
    <source>
        <dbReference type="ARBA" id="ARBA00025694"/>
    </source>
</evidence>
<dbReference type="Proteomes" id="UP001589896">
    <property type="component" value="Unassembled WGS sequence"/>
</dbReference>
<evidence type="ECO:0000256" key="3">
    <source>
        <dbReference type="ARBA" id="ARBA00011700"/>
    </source>
</evidence>
<keyword evidence="8" id="KW-0249">Electron transport</keyword>
<reference evidence="18 19" key="1">
    <citation type="submission" date="2024-09" db="EMBL/GenBank/DDBJ databases">
        <authorList>
            <person name="Sun Q."/>
            <person name="Mori K."/>
        </authorList>
    </citation>
    <scope>NUCLEOTIDE SEQUENCE [LARGE SCALE GENOMIC DNA]</scope>
    <source>
        <strain evidence="18 19">KCTC 23076</strain>
    </source>
</reference>
<evidence type="ECO:0000256" key="1">
    <source>
        <dbReference type="ARBA" id="ARBA00004651"/>
    </source>
</evidence>
<protein>
    <recommendedName>
        <fullName evidence="4">Cytochrome bo(3) ubiquinol oxidase subunit 4</fullName>
    </recommendedName>
    <alternativeName>
        <fullName evidence="16">Cytochrome o ubiquinol oxidase subunit 4</fullName>
    </alternativeName>
    <alternativeName>
        <fullName evidence="13">Oxidase bo(3) subunit 4</fullName>
    </alternativeName>
    <alternativeName>
        <fullName evidence="14">Ubiquinol oxidase polypeptide IV</fullName>
    </alternativeName>
    <alternativeName>
        <fullName evidence="15">Ubiquinol oxidase subunit 4</fullName>
    </alternativeName>
</protein>
<evidence type="ECO:0000256" key="6">
    <source>
        <dbReference type="ARBA" id="ARBA00022475"/>
    </source>
</evidence>
<comment type="function">
    <text evidence="12">Cytochrome bo(3) ubiquinol terminal oxidase is the component of the aerobic respiratory chain of E.coli that predominates when cells are grown at high aeration. Has proton pump activity across the membrane in addition to electron transfer, pumping 2 protons/electron.</text>
</comment>
<keyword evidence="19" id="KW-1185">Reference proteome</keyword>
<evidence type="ECO:0000256" key="13">
    <source>
        <dbReference type="ARBA" id="ARBA00030071"/>
    </source>
</evidence>
<dbReference type="EMBL" id="JBHLTG010000001">
    <property type="protein sequence ID" value="MFC0677906.1"/>
    <property type="molecule type" value="Genomic_DNA"/>
</dbReference>
<keyword evidence="10" id="KW-0560">Oxidoreductase</keyword>
<feature type="transmembrane region" description="Helical" evidence="17">
    <location>
        <begin position="60"/>
        <end position="81"/>
    </location>
</feature>
<evidence type="ECO:0000256" key="10">
    <source>
        <dbReference type="ARBA" id="ARBA00023002"/>
    </source>
</evidence>
<sequence>MSAFGSHDSSHGHDGHDAHAGDGIPHASLRDYATGFVLSVLLTAVPFGLVMGGAVVSPAVIAGVILVFAALQIVVHMVYFLHMNPRSEGGWNLLALVFTGVLVVIVLAGSLWVMHHMNSNMMPGGHDAHAEHAASQSVL</sequence>
<proteinExistence type="inferred from homology"/>
<evidence type="ECO:0000313" key="19">
    <source>
        <dbReference type="Proteomes" id="UP001589896"/>
    </source>
</evidence>
<evidence type="ECO:0000256" key="11">
    <source>
        <dbReference type="ARBA" id="ARBA00023136"/>
    </source>
</evidence>
<evidence type="ECO:0000256" key="15">
    <source>
        <dbReference type="ARBA" id="ARBA00031887"/>
    </source>
</evidence>
<evidence type="ECO:0000256" key="8">
    <source>
        <dbReference type="ARBA" id="ARBA00022982"/>
    </source>
</evidence>
<gene>
    <name evidence="18" type="primary">cyoD</name>
    <name evidence="18" type="ORF">ACFFGH_08645</name>
</gene>
<keyword evidence="6" id="KW-1003">Cell membrane</keyword>
<accession>A0ABV6RLS3</accession>
<dbReference type="Pfam" id="PF03626">
    <property type="entry name" value="COX4_pro"/>
    <property type="match status" value="1"/>
</dbReference>
<dbReference type="PANTHER" id="PTHR36835">
    <property type="entry name" value="CYTOCHROME BO(3) UBIQUINOL OXIDASE SUBUNIT 4"/>
    <property type="match status" value="1"/>
</dbReference>
<dbReference type="InterPro" id="IPR050968">
    <property type="entry name" value="Cytochrome_c_oxidase_bac_sub4"/>
</dbReference>
<comment type="subunit">
    <text evidence="3">Heterooctamer of two A chains, two B chains, two C chains and two D chains.</text>
</comment>
<dbReference type="RefSeq" id="WP_386667025.1">
    <property type="nucleotide sequence ID" value="NZ_JBHLTG010000001.1"/>
</dbReference>
<dbReference type="InterPro" id="IPR005171">
    <property type="entry name" value="Cyt_c_oxidase_su4_prok"/>
</dbReference>
<evidence type="ECO:0000256" key="7">
    <source>
        <dbReference type="ARBA" id="ARBA00022692"/>
    </source>
</evidence>
<comment type="subcellular location">
    <subcellularLocation>
        <location evidence="1">Cell membrane</location>
        <topology evidence="1">Multi-pass membrane protein</topology>
    </subcellularLocation>
</comment>
<evidence type="ECO:0000313" key="18">
    <source>
        <dbReference type="EMBL" id="MFC0677906.1"/>
    </source>
</evidence>
<evidence type="ECO:0000256" key="16">
    <source>
        <dbReference type="ARBA" id="ARBA00032185"/>
    </source>
</evidence>
<keyword evidence="9 17" id="KW-1133">Transmembrane helix</keyword>
<dbReference type="PANTHER" id="PTHR36835:SF1">
    <property type="entry name" value="CYTOCHROME BO(3) UBIQUINOL OXIDASE SUBUNIT 4"/>
    <property type="match status" value="1"/>
</dbReference>
<evidence type="ECO:0000256" key="4">
    <source>
        <dbReference type="ARBA" id="ARBA00014689"/>
    </source>
</evidence>
<evidence type="ECO:0000256" key="5">
    <source>
        <dbReference type="ARBA" id="ARBA00022448"/>
    </source>
</evidence>